<dbReference type="Proteomes" id="UP001196915">
    <property type="component" value="Unassembled WGS sequence"/>
</dbReference>
<dbReference type="EMBL" id="JAHPMX010000006">
    <property type="protein sequence ID" value="MBU9357498.1"/>
    <property type="molecule type" value="Genomic_DNA"/>
</dbReference>
<feature type="region of interest" description="Disordered" evidence="2">
    <location>
        <begin position="60"/>
        <end position="89"/>
    </location>
</feature>
<name>A0AAP2MPZ9_9BURK</name>
<reference evidence="4" key="1">
    <citation type="submission" date="2021-06" db="EMBL/GenBank/DDBJ databases">
        <title>A collection of bacterial strains from the Burkholderia cepacia Research Laboratory and Repository.</title>
        <authorList>
            <person name="Lipuma J."/>
            <person name="Spilker T."/>
        </authorList>
    </citation>
    <scope>NUCLEOTIDE SEQUENCE</scope>
    <source>
        <strain evidence="4">AU37435</strain>
    </source>
</reference>
<evidence type="ECO:0000313" key="4">
    <source>
        <dbReference type="EMBL" id="MBU9357498.1"/>
    </source>
</evidence>
<dbReference type="SMART" id="SM00528">
    <property type="entry name" value="HNS"/>
    <property type="match status" value="1"/>
</dbReference>
<gene>
    <name evidence="4" type="ORF">KTE52_14285</name>
</gene>
<feature type="domain" description="DNA-binding protein H-NS-like C-terminal" evidence="3">
    <location>
        <begin position="63"/>
        <end position="103"/>
    </location>
</feature>
<comment type="caution">
    <text evidence="4">The sequence shown here is derived from an EMBL/GenBank/DDBJ whole genome shotgun (WGS) entry which is preliminary data.</text>
</comment>
<evidence type="ECO:0000313" key="5">
    <source>
        <dbReference type="Proteomes" id="UP001196915"/>
    </source>
</evidence>
<keyword evidence="1" id="KW-0175">Coiled coil</keyword>
<dbReference type="InterPro" id="IPR027444">
    <property type="entry name" value="H-NS_C_dom"/>
</dbReference>
<evidence type="ECO:0000256" key="2">
    <source>
        <dbReference type="SAM" id="MobiDB-lite"/>
    </source>
</evidence>
<organism evidence="4 5">
    <name type="scientific">Burkholderia multivorans</name>
    <dbReference type="NCBI Taxonomy" id="87883"/>
    <lineage>
        <taxon>Bacteria</taxon>
        <taxon>Pseudomonadati</taxon>
        <taxon>Pseudomonadota</taxon>
        <taxon>Betaproteobacteria</taxon>
        <taxon>Burkholderiales</taxon>
        <taxon>Burkholderiaceae</taxon>
        <taxon>Burkholderia</taxon>
        <taxon>Burkholderia cepacia complex</taxon>
    </lineage>
</organism>
<dbReference type="RefSeq" id="WP_217078412.1">
    <property type="nucleotide sequence ID" value="NZ_JAHPMX010000006.1"/>
</dbReference>
<feature type="coiled-coil region" evidence="1">
    <location>
        <begin position="4"/>
        <end position="31"/>
    </location>
</feature>
<dbReference type="GO" id="GO:0003677">
    <property type="term" value="F:DNA binding"/>
    <property type="evidence" value="ECO:0007669"/>
    <property type="project" value="InterPro"/>
</dbReference>
<evidence type="ECO:0000259" key="3">
    <source>
        <dbReference type="SMART" id="SM00528"/>
    </source>
</evidence>
<proteinExistence type="predicted"/>
<sequence length="119" mass="13610">MPELSELLKRKAEIDAQIESAQAEAREAGIKTVTALADELGESFALEVIKLLNERFNFQRKTGKRRKTSKMLPKYRDPSTGKTWNGRGRLPRWLAGHEAEYEIRPETDPRQRELAATSE</sequence>
<accession>A0AAP2MPZ9</accession>
<protein>
    <submittedName>
        <fullName evidence="4">H-NS histone family protein</fullName>
    </submittedName>
</protein>
<evidence type="ECO:0000256" key="1">
    <source>
        <dbReference type="SAM" id="Coils"/>
    </source>
</evidence>
<dbReference type="AlphaFoldDB" id="A0AAP2MPZ9"/>
<dbReference type="Pfam" id="PF00816">
    <property type="entry name" value="Histone_HNS"/>
    <property type="match status" value="1"/>
</dbReference>